<feature type="transmembrane region" description="Helical" evidence="7">
    <location>
        <begin position="7"/>
        <end position="26"/>
    </location>
</feature>
<dbReference type="EC" id="4.2.2.29" evidence="7"/>
<reference evidence="8 9" key="1">
    <citation type="submission" date="2016-11" db="EMBL/GenBank/DDBJ databases">
        <authorList>
            <person name="Jaros S."/>
            <person name="Januszkiewicz K."/>
            <person name="Wedrychowicz H."/>
        </authorList>
    </citation>
    <scope>NUCLEOTIDE SEQUENCE [LARGE SCALE GENOMIC DNA]</scope>
    <source>
        <strain evidence="8 9">DSM 8605</strain>
    </source>
</reference>
<dbReference type="PANTHER" id="PTHR30518">
    <property type="entry name" value="ENDOLYTIC MUREIN TRANSGLYCOSYLASE"/>
    <property type="match status" value="1"/>
</dbReference>
<dbReference type="STRING" id="1121316.SAMN02745207_00252"/>
<evidence type="ECO:0000256" key="1">
    <source>
        <dbReference type="ARBA" id="ARBA00022475"/>
    </source>
</evidence>
<dbReference type="AlphaFoldDB" id="A0A1M5QRV3"/>
<dbReference type="InterPro" id="IPR003770">
    <property type="entry name" value="MLTG-like"/>
</dbReference>
<dbReference type="OrthoDB" id="9814591at2"/>
<proteinExistence type="inferred from homology"/>
<dbReference type="RefSeq" id="WP_073336161.1">
    <property type="nucleotide sequence ID" value="NZ_FQXM01000002.1"/>
</dbReference>
<keyword evidence="9" id="KW-1185">Reference proteome</keyword>
<dbReference type="PANTHER" id="PTHR30518:SF2">
    <property type="entry name" value="ENDOLYTIC MUREIN TRANSGLYCOSYLASE"/>
    <property type="match status" value="1"/>
</dbReference>
<evidence type="ECO:0000256" key="2">
    <source>
        <dbReference type="ARBA" id="ARBA00022692"/>
    </source>
</evidence>
<gene>
    <name evidence="7" type="primary">mltG</name>
    <name evidence="8" type="ORF">SAMN02745207_00252</name>
</gene>
<comment type="similarity">
    <text evidence="7">Belongs to the transglycosylase MltG family.</text>
</comment>
<dbReference type="GO" id="GO:0009252">
    <property type="term" value="P:peptidoglycan biosynthetic process"/>
    <property type="evidence" value="ECO:0007669"/>
    <property type="project" value="UniProtKB-UniRule"/>
</dbReference>
<dbReference type="GO" id="GO:0071555">
    <property type="term" value="P:cell wall organization"/>
    <property type="evidence" value="ECO:0007669"/>
    <property type="project" value="UniProtKB-KW"/>
</dbReference>
<evidence type="ECO:0000256" key="4">
    <source>
        <dbReference type="ARBA" id="ARBA00023136"/>
    </source>
</evidence>
<keyword evidence="1 7" id="KW-1003">Cell membrane</keyword>
<feature type="site" description="Important for catalytic activity" evidence="7">
    <location>
        <position position="225"/>
    </location>
</feature>
<dbReference type="GO" id="GO:0008932">
    <property type="term" value="F:lytic endotransglycosylase activity"/>
    <property type="evidence" value="ECO:0007669"/>
    <property type="project" value="UniProtKB-UniRule"/>
</dbReference>
<comment type="subcellular location">
    <subcellularLocation>
        <location evidence="7">Cell membrane</location>
        <topology evidence="7">Single-pass membrane protein</topology>
    </subcellularLocation>
</comment>
<protein>
    <recommendedName>
        <fullName evidence="7">Endolytic murein transglycosylase</fullName>
        <ecNumber evidence="7">4.2.2.29</ecNumber>
    </recommendedName>
    <alternativeName>
        <fullName evidence="7">Peptidoglycan lytic transglycosylase</fullName>
    </alternativeName>
    <alternativeName>
        <fullName evidence="7">Peptidoglycan polymerization terminase</fullName>
    </alternativeName>
</protein>
<evidence type="ECO:0000313" key="9">
    <source>
        <dbReference type="Proteomes" id="UP000184447"/>
    </source>
</evidence>
<evidence type="ECO:0000256" key="7">
    <source>
        <dbReference type="HAMAP-Rule" id="MF_02065"/>
    </source>
</evidence>
<dbReference type="NCBIfam" id="TIGR00247">
    <property type="entry name" value="endolytic transglycosylase MltG"/>
    <property type="match status" value="1"/>
</dbReference>
<dbReference type="CDD" id="cd08010">
    <property type="entry name" value="MltG_like"/>
    <property type="match status" value="1"/>
</dbReference>
<comment type="function">
    <text evidence="7">Functions as a peptidoglycan terminase that cleaves nascent peptidoglycan strands endolytically to terminate their elongation.</text>
</comment>
<dbReference type="Proteomes" id="UP000184447">
    <property type="component" value="Unassembled WGS sequence"/>
</dbReference>
<evidence type="ECO:0000313" key="8">
    <source>
        <dbReference type="EMBL" id="SHH16611.1"/>
    </source>
</evidence>
<keyword evidence="6 7" id="KW-0961">Cell wall biogenesis/degradation</keyword>
<organism evidence="8 9">
    <name type="scientific">Clostridium grantii DSM 8605</name>
    <dbReference type="NCBI Taxonomy" id="1121316"/>
    <lineage>
        <taxon>Bacteria</taxon>
        <taxon>Bacillati</taxon>
        <taxon>Bacillota</taxon>
        <taxon>Clostridia</taxon>
        <taxon>Eubacteriales</taxon>
        <taxon>Clostridiaceae</taxon>
        <taxon>Clostridium</taxon>
    </lineage>
</organism>
<dbReference type="GO" id="GO:0005886">
    <property type="term" value="C:plasma membrane"/>
    <property type="evidence" value="ECO:0007669"/>
    <property type="project" value="UniProtKB-SubCell"/>
</dbReference>
<keyword evidence="5 7" id="KW-0456">Lyase</keyword>
<accession>A0A1M5QRV3</accession>
<dbReference type="Pfam" id="PF02618">
    <property type="entry name" value="YceG"/>
    <property type="match status" value="1"/>
</dbReference>
<comment type="catalytic activity">
    <reaction evidence="7">
        <text>a peptidoglycan chain = a peptidoglycan chain with N-acetyl-1,6-anhydromuramyl-[peptide] at the reducing end + a peptidoglycan chain with N-acetylglucosamine at the non-reducing end.</text>
        <dbReference type="EC" id="4.2.2.29"/>
    </reaction>
</comment>
<keyword evidence="3 7" id="KW-1133">Transmembrane helix</keyword>
<evidence type="ECO:0000256" key="5">
    <source>
        <dbReference type="ARBA" id="ARBA00023239"/>
    </source>
</evidence>
<keyword evidence="4 7" id="KW-0472">Membrane</keyword>
<name>A0A1M5QRV3_9CLOT</name>
<sequence>MKGVKRFFVAFLIFILVAVGVLWFRYKKVIDHPLIVDTDSVTINVSLGMTFYSLLDTLVEDNIVKDKNLIKLAIKYNELPTEIKAGQYTLDSTLSLEQLLKELQTGTISNNTIKVTIPEGYDIETIATLLEGKGIVSSQTFLNACLEYKIPDSLVMNENDNVKYKIEGYLFPDTYNFEKHTSPDVIINKMINRFMAVLTELEKDYGKKIANLDEIVTMASIVEKEARVAEDRPIIASVFNNRIEKGQMLQSCATVIYALGEYKEKLLLTDLEVNSPYNSYKNLGLPPGPICNPGKASLIAALYPADTDYIYFVAKGDGSHYFSNNYNDFLEAKNKYLK</sequence>
<dbReference type="HAMAP" id="MF_02065">
    <property type="entry name" value="MltG"/>
    <property type="match status" value="1"/>
</dbReference>
<keyword evidence="2 7" id="KW-0812">Transmembrane</keyword>
<dbReference type="Gene3D" id="3.30.1490.480">
    <property type="entry name" value="Endolytic murein transglycosylase"/>
    <property type="match status" value="2"/>
</dbReference>
<dbReference type="EMBL" id="FQXM01000002">
    <property type="protein sequence ID" value="SHH16611.1"/>
    <property type="molecule type" value="Genomic_DNA"/>
</dbReference>
<evidence type="ECO:0000256" key="6">
    <source>
        <dbReference type="ARBA" id="ARBA00023316"/>
    </source>
</evidence>
<dbReference type="Gene3D" id="3.30.160.60">
    <property type="entry name" value="Classic Zinc Finger"/>
    <property type="match status" value="1"/>
</dbReference>
<evidence type="ECO:0000256" key="3">
    <source>
        <dbReference type="ARBA" id="ARBA00022989"/>
    </source>
</evidence>